<dbReference type="Gene3D" id="3.40.50.2300">
    <property type="match status" value="1"/>
</dbReference>
<dbReference type="GO" id="GO:0000976">
    <property type="term" value="F:transcription cis-regulatory region binding"/>
    <property type="evidence" value="ECO:0007669"/>
    <property type="project" value="TreeGrafter"/>
</dbReference>
<dbReference type="InterPro" id="IPR001789">
    <property type="entry name" value="Sig_transdc_resp-reg_receiver"/>
</dbReference>
<name>A0A0K6HVD7_9BURK</name>
<dbReference type="InterPro" id="IPR011006">
    <property type="entry name" value="CheY-like_superfamily"/>
</dbReference>
<dbReference type="Gene3D" id="1.10.10.10">
    <property type="entry name" value="Winged helix-like DNA-binding domain superfamily/Winged helix DNA-binding domain"/>
    <property type="match status" value="1"/>
</dbReference>
<evidence type="ECO:0000313" key="12">
    <source>
        <dbReference type="EMBL" id="CUA94801.1"/>
    </source>
</evidence>
<keyword evidence="5" id="KW-0805">Transcription regulation</keyword>
<feature type="DNA-binding region" description="OmpR/PhoB-type" evidence="9">
    <location>
        <begin position="144"/>
        <end position="243"/>
    </location>
</feature>
<dbReference type="STRING" id="339866.GCA_001418255_00746"/>
<dbReference type="InterPro" id="IPR016032">
    <property type="entry name" value="Sig_transdc_resp-reg_C-effctor"/>
</dbReference>
<dbReference type="SUPFAM" id="SSF46894">
    <property type="entry name" value="C-terminal effector domain of the bipartite response regulators"/>
    <property type="match status" value="1"/>
</dbReference>
<sequence length="248" mass="27711">MTPLSRTTPSQLLLVEDDLRLAQQVSDFLHSSGWQVTHAANAAQADVALAPRRGEAPTFDALVLDLMLPDGDGLDICRRLRTHSDLPVLMLTARGDPFDRVVGLEIGADDYLTKPFEPRELLARLRAITRRRAGSLSPHDPQAEQVLRFGRLEIDPAARQARIDGEERQMTAYQFDLLQVLARHPGRVLTREFLLGAVKGESLEAFDRSIDVHISRIRAAIEDDPRHPRRILTLRGAGYVFTKSQDGL</sequence>
<evidence type="ECO:0000313" key="13">
    <source>
        <dbReference type="Proteomes" id="UP000183649"/>
    </source>
</evidence>
<dbReference type="InterPro" id="IPR039420">
    <property type="entry name" value="WalR-like"/>
</dbReference>
<dbReference type="OrthoDB" id="165980at2"/>
<keyword evidence="7" id="KW-0804">Transcription</keyword>
<proteinExistence type="predicted"/>
<feature type="modified residue" description="4-aspartylphosphate" evidence="8">
    <location>
        <position position="65"/>
    </location>
</feature>
<organism evidence="12 13">
    <name type="scientific">Thiomonas bhubaneswarensis</name>
    <dbReference type="NCBI Taxonomy" id="339866"/>
    <lineage>
        <taxon>Bacteria</taxon>
        <taxon>Pseudomonadati</taxon>
        <taxon>Pseudomonadota</taxon>
        <taxon>Betaproteobacteria</taxon>
        <taxon>Burkholderiales</taxon>
        <taxon>Thiomonas</taxon>
    </lineage>
</organism>
<evidence type="ECO:0000256" key="8">
    <source>
        <dbReference type="PROSITE-ProRule" id="PRU00169"/>
    </source>
</evidence>
<keyword evidence="6 9" id="KW-0238">DNA-binding</keyword>
<dbReference type="GO" id="GO:0000156">
    <property type="term" value="F:phosphorelay response regulator activity"/>
    <property type="evidence" value="ECO:0007669"/>
    <property type="project" value="TreeGrafter"/>
</dbReference>
<evidence type="ECO:0000259" key="10">
    <source>
        <dbReference type="PROSITE" id="PS50110"/>
    </source>
</evidence>
<dbReference type="PROSITE" id="PS50110">
    <property type="entry name" value="RESPONSE_REGULATORY"/>
    <property type="match status" value="1"/>
</dbReference>
<evidence type="ECO:0000256" key="3">
    <source>
        <dbReference type="ARBA" id="ARBA00022553"/>
    </source>
</evidence>
<dbReference type="InterPro" id="IPR001867">
    <property type="entry name" value="OmpR/PhoB-type_DNA-bd"/>
</dbReference>
<reference evidence="13" key="1">
    <citation type="submission" date="2015-08" db="EMBL/GenBank/DDBJ databases">
        <authorList>
            <person name="Varghese N."/>
        </authorList>
    </citation>
    <scope>NUCLEOTIDE SEQUENCE [LARGE SCALE GENOMIC DNA]</scope>
    <source>
        <strain evidence="13">DSM 18181</strain>
    </source>
</reference>
<dbReference type="PANTHER" id="PTHR48111">
    <property type="entry name" value="REGULATOR OF RPOS"/>
    <property type="match status" value="1"/>
</dbReference>
<keyword evidence="4" id="KW-0902">Two-component regulatory system</keyword>
<dbReference type="EMBL" id="CYHF01000002">
    <property type="protein sequence ID" value="CUA94801.1"/>
    <property type="molecule type" value="Genomic_DNA"/>
</dbReference>
<feature type="domain" description="OmpR/PhoB-type" evidence="11">
    <location>
        <begin position="144"/>
        <end position="243"/>
    </location>
</feature>
<evidence type="ECO:0000256" key="2">
    <source>
        <dbReference type="ARBA" id="ARBA00022490"/>
    </source>
</evidence>
<dbReference type="Proteomes" id="UP000183649">
    <property type="component" value="Unassembled WGS sequence"/>
</dbReference>
<gene>
    <name evidence="12" type="ORF">Ga0061069_102222</name>
</gene>
<evidence type="ECO:0000256" key="1">
    <source>
        <dbReference type="ARBA" id="ARBA00004496"/>
    </source>
</evidence>
<comment type="subcellular location">
    <subcellularLocation>
        <location evidence="1">Cytoplasm</location>
    </subcellularLocation>
</comment>
<evidence type="ECO:0000256" key="6">
    <source>
        <dbReference type="ARBA" id="ARBA00023125"/>
    </source>
</evidence>
<keyword evidence="2" id="KW-0963">Cytoplasm</keyword>
<dbReference type="FunFam" id="1.10.10.10:FF:000099">
    <property type="entry name" value="Two-component system response regulator TorR"/>
    <property type="match status" value="1"/>
</dbReference>
<keyword evidence="13" id="KW-1185">Reference proteome</keyword>
<dbReference type="SMART" id="SM00448">
    <property type="entry name" value="REC"/>
    <property type="match status" value="1"/>
</dbReference>
<dbReference type="InterPro" id="IPR036388">
    <property type="entry name" value="WH-like_DNA-bd_sf"/>
</dbReference>
<dbReference type="SMART" id="SM00862">
    <property type="entry name" value="Trans_reg_C"/>
    <property type="match status" value="1"/>
</dbReference>
<dbReference type="Pfam" id="PF00072">
    <property type="entry name" value="Response_reg"/>
    <property type="match status" value="1"/>
</dbReference>
<dbReference type="Gene3D" id="6.10.250.690">
    <property type="match status" value="1"/>
</dbReference>
<dbReference type="GO" id="GO:0006355">
    <property type="term" value="P:regulation of DNA-templated transcription"/>
    <property type="evidence" value="ECO:0007669"/>
    <property type="project" value="InterPro"/>
</dbReference>
<feature type="domain" description="Response regulatory" evidence="10">
    <location>
        <begin position="11"/>
        <end position="129"/>
    </location>
</feature>
<dbReference type="Pfam" id="PF00486">
    <property type="entry name" value="Trans_reg_C"/>
    <property type="match status" value="1"/>
</dbReference>
<dbReference type="CDD" id="cd00383">
    <property type="entry name" value="trans_reg_C"/>
    <property type="match status" value="1"/>
</dbReference>
<dbReference type="PANTHER" id="PTHR48111:SF4">
    <property type="entry name" value="DNA-BINDING DUAL TRANSCRIPTIONAL REGULATOR OMPR"/>
    <property type="match status" value="1"/>
</dbReference>
<dbReference type="AlphaFoldDB" id="A0A0K6HVD7"/>
<evidence type="ECO:0000256" key="7">
    <source>
        <dbReference type="ARBA" id="ARBA00023163"/>
    </source>
</evidence>
<dbReference type="SUPFAM" id="SSF52172">
    <property type="entry name" value="CheY-like"/>
    <property type="match status" value="1"/>
</dbReference>
<dbReference type="PROSITE" id="PS51755">
    <property type="entry name" value="OMPR_PHOB"/>
    <property type="match status" value="1"/>
</dbReference>
<evidence type="ECO:0000259" key="11">
    <source>
        <dbReference type="PROSITE" id="PS51755"/>
    </source>
</evidence>
<dbReference type="GO" id="GO:0005829">
    <property type="term" value="C:cytosol"/>
    <property type="evidence" value="ECO:0007669"/>
    <property type="project" value="TreeGrafter"/>
</dbReference>
<evidence type="ECO:0000256" key="9">
    <source>
        <dbReference type="PROSITE-ProRule" id="PRU01091"/>
    </source>
</evidence>
<evidence type="ECO:0000256" key="4">
    <source>
        <dbReference type="ARBA" id="ARBA00023012"/>
    </source>
</evidence>
<dbReference type="GO" id="GO:0032993">
    <property type="term" value="C:protein-DNA complex"/>
    <property type="evidence" value="ECO:0007669"/>
    <property type="project" value="TreeGrafter"/>
</dbReference>
<accession>A0A0K6HVD7</accession>
<dbReference type="RefSeq" id="WP_055449820.1">
    <property type="nucleotide sequence ID" value="NZ_CYHF01000002.1"/>
</dbReference>
<evidence type="ECO:0000256" key="5">
    <source>
        <dbReference type="ARBA" id="ARBA00023015"/>
    </source>
</evidence>
<protein>
    <submittedName>
        <fullName evidence="12">DNA-binding response regulator, OmpR family, contains REC and winged-helix (WHTH) domain</fullName>
    </submittedName>
</protein>
<keyword evidence="3 8" id="KW-0597">Phosphoprotein</keyword>